<keyword evidence="6" id="KW-1185">Reference proteome</keyword>
<dbReference type="InterPro" id="IPR000259">
    <property type="entry name" value="Adhesion_dom_fimbrial"/>
</dbReference>
<proteinExistence type="inferred from homology"/>
<comment type="subcellular location">
    <subcellularLocation>
        <location evidence="1">Fimbrium</location>
    </subcellularLocation>
</comment>
<dbReference type="InterPro" id="IPR008966">
    <property type="entry name" value="Adhesion_dom_sf"/>
</dbReference>
<evidence type="ECO:0000313" key="5">
    <source>
        <dbReference type="EMBL" id="CAE6715227.1"/>
    </source>
</evidence>
<dbReference type="PANTHER" id="PTHR33420:SF14">
    <property type="entry name" value="TYPE 1 FIMBRIN D-MANNOSE SPECIFIC ADHESIN"/>
    <property type="match status" value="1"/>
</dbReference>
<name>A0ABM8QTX1_9BURK</name>
<evidence type="ECO:0000256" key="1">
    <source>
        <dbReference type="ARBA" id="ARBA00004561"/>
    </source>
</evidence>
<dbReference type="SUPFAM" id="SSF49401">
    <property type="entry name" value="Bacterial adhesins"/>
    <property type="match status" value="1"/>
</dbReference>
<dbReference type="InterPro" id="IPR050263">
    <property type="entry name" value="Bact_Fimbrial_Adh_Pro"/>
</dbReference>
<dbReference type="Gene3D" id="2.60.40.1090">
    <property type="entry name" value="Fimbrial-type adhesion domain"/>
    <property type="match status" value="1"/>
</dbReference>
<sequence length="280" mass="28473">MFVNDTPYNTSDSSRVVFGTNAARVYGADVYATGIAGLGVRYIFNSSACNATNVTMTKGTKYNGEASVSCPFSGPLGGPYQQAAITVTAQLVVTGAIKAGASQLTAAPSVTIDFYSSNGGPWGQPSLYTGAATGTLTGVTCSVNNSQIPIALPDVKVSDFSSGVGSVAGPKEGVLSLTCQSGVKVWITLTDNVQPSNRTNTLQLTGDSTAKGIGIQVLNPTGSPVLFGADSAASGNQNQWLIGDSPNGTLPVPLTAQYIRTGTVSGGSVKALATFTMSYQ</sequence>
<keyword evidence="3" id="KW-0281">Fimbrium</keyword>
<gene>
    <name evidence="5" type="ORF">R69776_01278</name>
</gene>
<dbReference type="Gene3D" id="2.60.40.3310">
    <property type="match status" value="1"/>
</dbReference>
<evidence type="ECO:0000256" key="2">
    <source>
        <dbReference type="ARBA" id="ARBA00006671"/>
    </source>
</evidence>
<feature type="domain" description="Fimbrial-type adhesion" evidence="4">
    <location>
        <begin position="133"/>
        <end position="280"/>
    </location>
</feature>
<dbReference type="Proteomes" id="UP000673821">
    <property type="component" value="Unassembled WGS sequence"/>
</dbReference>
<dbReference type="PANTHER" id="PTHR33420">
    <property type="entry name" value="FIMBRIAL SUBUNIT ELFA-RELATED"/>
    <property type="match status" value="1"/>
</dbReference>
<accession>A0ABM8QTX1</accession>
<organism evidence="5 6">
    <name type="scientific">Paraburkholderia nemoris</name>
    <dbReference type="NCBI Taxonomy" id="2793076"/>
    <lineage>
        <taxon>Bacteria</taxon>
        <taxon>Pseudomonadati</taxon>
        <taxon>Pseudomonadota</taxon>
        <taxon>Betaproteobacteria</taxon>
        <taxon>Burkholderiales</taxon>
        <taxon>Burkholderiaceae</taxon>
        <taxon>Paraburkholderia</taxon>
    </lineage>
</organism>
<reference evidence="5 6" key="1">
    <citation type="submission" date="2021-02" db="EMBL/GenBank/DDBJ databases">
        <authorList>
            <person name="Vanwijnsberghe S."/>
        </authorList>
    </citation>
    <scope>NUCLEOTIDE SEQUENCE [LARGE SCALE GENOMIC DNA]</scope>
    <source>
        <strain evidence="5 6">R-69776</strain>
    </source>
</reference>
<dbReference type="EMBL" id="CAJNBH010000003">
    <property type="protein sequence ID" value="CAE6715227.1"/>
    <property type="molecule type" value="Genomic_DNA"/>
</dbReference>
<protein>
    <recommendedName>
        <fullName evidence="4">Fimbrial-type adhesion domain-containing protein</fullName>
    </recommendedName>
</protein>
<comment type="caution">
    <text evidence="5">The sequence shown here is derived from an EMBL/GenBank/DDBJ whole genome shotgun (WGS) entry which is preliminary data.</text>
</comment>
<evidence type="ECO:0000256" key="3">
    <source>
        <dbReference type="ARBA" id="ARBA00023263"/>
    </source>
</evidence>
<comment type="similarity">
    <text evidence="2">Belongs to the fimbrial protein family.</text>
</comment>
<evidence type="ECO:0000259" key="4">
    <source>
        <dbReference type="Pfam" id="PF00419"/>
    </source>
</evidence>
<evidence type="ECO:0000313" key="6">
    <source>
        <dbReference type="Proteomes" id="UP000673821"/>
    </source>
</evidence>
<dbReference type="Pfam" id="PF00419">
    <property type="entry name" value="Fimbrial"/>
    <property type="match status" value="1"/>
</dbReference>
<dbReference type="InterPro" id="IPR036937">
    <property type="entry name" value="Adhesion_dom_fimbrial_sf"/>
</dbReference>